<feature type="compositionally biased region" description="Polar residues" evidence="1">
    <location>
        <begin position="1"/>
        <end position="33"/>
    </location>
</feature>
<evidence type="ECO:0000313" key="2">
    <source>
        <dbReference type="EMBL" id="PCH44961.1"/>
    </source>
</evidence>
<feature type="compositionally biased region" description="Basic and acidic residues" evidence="1">
    <location>
        <begin position="46"/>
        <end position="55"/>
    </location>
</feature>
<feature type="compositionally biased region" description="Low complexity" evidence="1">
    <location>
        <begin position="59"/>
        <end position="68"/>
    </location>
</feature>
<feature type="compositionally biased region" description="Low complexity" evidence="1">
    <location>
        <begin position="158"/>
        <end position="188"/>
    </location>
</feature>
<feature type="compositionally biased region" description="Low complexity" evidence="1">
    <location>
        <begin position="197"/>
        <end position="206"/>
    </location>
</feature>
<evidence type="ECO:0000313" key="3">
    <source>
        <dbReference type="Proteomes" id="UP000218811"/>
    </source>
</evidence>
<reference evidence="2 3" key="1">
    <citation type="journal article" date="2012" name="Science">
        <title>The Paleozoic origin of enzymatic lignin decomposition reconstructed from 31 fungal genomes.</title>
        <authorList>
            <person name="Floudas D."/>
            <person name="Binder M."/>
            <person name="Riley R."/>
            <person name="Barry K."/>
            <person name="Blanchette R.A."/>
            <person name="Henrissat B."/>
            <person name="Martinez A.T."/>
            <person name="Otillar R."/>
            <person name="Spatafora J.W."/>
            <person name="Yadav J.S."/>
            <person name="Aerts A."/>
            <person name="Benoit I."/>
            <person name="Boyd A."/>
            <person name="Carlson A."/>
            <person name="Copeland A."/>
            <person name="Coutinho P.M."/>
            <person name="de Vries R.P."/>
            <person name="Ferreira P."/>
            <person name="Findley K."/>
            <person name="Foster B."/>
            <person name="Gaskell J."/>
            <person name="Glotzer D."/>
            <person name="Gorecki P."/>
            <person name="Heitman J."/>
            <person name="Hesse C."/>
            <person name="Hori C."/>
            <person name="Igarashi K."/>
            <person name="Jurgens J.A."/>
            <person name="Kallen N."/>
            <person name="Kersten P."/>
            <person name="Kohler A."/>
            <person name="Kuees U."/>
            <person name="Kumar T.K.A."/>
            <person name="Kuo A."/>
            <person name="LaButti K."/>
            <person name="Larrondo L.F."/>
            <person name="Lindquist E."/>
            <person name="Ling A."/>
            <person name="Lombard V."/>
            <person name="Lucas S."/>
            <person name="Lundell T."/>
            <person name="Martin R."/>
            <person name="McLaughlin D.J."/>
            <person name="Morgenstern I."/>
            <person name="Morin E."/>
            <person name="Murat C."/>
            <person name="Nagy L.G."/>
            <person name="Nolan M."/>
            <person name="Ohm R.A."/>
            <person name="Patyshakuliyeva A."/>
            <person name="Rokas A."/>
            <person name="Ruiz-Duenas F.J."/>
            <person name="Sabat G."/>
            <person name="Salamov A."/>
            <person name="Samejima M."/>
            <person name="Schmutz J."/>
            <person name="Slot J.C."/>
            <person name="St John F."/>
            <person name="Stenlid J."/>
            <person name="Sun H."/>
            <person name="Sun S."/>
            <person name="Syed K."/>
            <person name="Tsang A."/>
            <person name="Wiebenga A."/>
            <person name="Young D."/>
            <person name="Pisabarro A."/>
            <person name="Eastwood D.C."/>
            <person name="Martin F."/>
            <person name="Cullen D."/>
            <person name="Grigoriev I.V."/>
            <person name="Hibbett D.S."/>
        </authorList>
    </citation>
    <scope>NUCLEOTIDE SEQUENCE [LARGE SCALE GENOMIC DNA]</scope>
    <source>
        <strain evidence="2 3">MD-104</strain>
    </source>
</reference>
<proteinExistence type="predicted"/>
<feature type="region of interest" description="Disordered" evidence="1">
    <location>
        <begin position="1"/>
        <end position="120"/>
    </location>
</feature>
<dbReference type="Proteomes" id="UP000218811">
    <property type="component" value="Unassembled WGS sequence"/>
</dbReference>
<feature type="compositionally biased region" description="Polar residues" evidence="1">
    <location>
        <begin position="93"/>
        <end position="104"/>
    </location>
</feature>
<keyword evidence="3" id="KW-1185">Reference proteome</keyword>
<gene>
    <name evidence="2" type="ORF">WOLCODRAFT_145266</name>
</gene>
<protein>
    <submittedName>
        <fullName evidence="2">Uncharacterized protein</fullName>
    </submittedName>
</protein>
<feature type="compositionally biased region" description="Low complexity" evidence="1">
    <location>
        <begin position="105"/>
        <end position="120"/>
    </location>
</feature>
<dbReference type="OrthoDB" id="3222060at2759"/>
<accession>A0A2H3JSP1</accession>
<dbReference type="EMBL" id="KB468168">
    <property type="protein sequence ID" value="PCH44961.1"/>
    <property type="molecule type" value="Genomic_DNA"/>
</dbReference>
<organism evidence="2 3">
    <name type="scientific">Wolfiporia cocos (strain MD-104)</name>
    <name type="common">Brown rot fungus</name>
    <dbReference type="NCBI Taxonomy" id="742152"/>
    <lineage>
        <taxon>Eukaryota</taxon>
        <taxon>Fungi</taxon>
        <taxon>Dikarya</taxon>
        <taxon>Basidiomycota</taxon>
        <taxon>Agaricomycotina</taxon>
        <taxon>Agaricomycetes</taxon>
        <taxon>Polyporales</taxon>
        <taxon>Phaeolaceae</taxon>
        <taxon>Wolfiporia</taxon>
    </lineage>
</organism>
<sequence length="408" mass="44662">MSYSQGSWPTEGDMSQGQFTDTMGGSPTSSEEQSFAFVGGYSQSEPYRRLPDRGNVRQPSSSPTSSLSGAMGEARISHPQLPTVPTGMPWSMPQGSFTSDEQNLSSFISAPPTPASASPSGTFASYQYSSHYNSSNYGNSNLETFPTHASASSPFAEQHFAAQQAQARAMLQPSIHSSSPVVPSTGVPIPMPQNATSSSSRSSRPPSDWESYALGLERRVRELETRCHFSEQHASQLQQELARAYPMAGTAGGPLPSPFPTPSASPAMLENWRRRTEARKRIFCSLNRAGNALCAWHDSRRERRTYPPRNAPPGMLNCGCTFEEALFEESLSRRGVGSYHPGESVRMDPALRNPLLKLLQERYGYRDGDFDRDPITGNWIDGEDAAYWEAKLAAGAASARKTRGEERR</sequence>
<dbReference type="STRING" id="742152.A0A2H3JSP1"/>
<feature type="region of interest" description="Disordered" evidence="1">
    <location>
        <begin position="158"/>
        <end position="209"/>
    </location>
</feature>
<dbReference type="OMA" id="LSIMTHP"/>
<name>A0A2H3JSP1_WOLCO</name>
<dbReference type="AlphaFoldDB" id="A0A2H3JSP1"/>
<evidence type="ECO:0000256" key="1">
    <source>
        <dbReference type="SAM" id="MobiDB-lite"/>
    </source>
</evidence>